<dbReference type="Gene3D" id="3.10.10.10">
    <property type="entry name" value="HIV Type 1 Reverse Transcriptase, subunit A, domain 1"/>
    <property type="match status" value="1"/>
</dbReference>
<evidence type="ECO:0000256" key="1">
    <source>
        <dbReference type="SAM" id="MobiDB-lite"/>
    </source>
</evidence>
<comment type="caution">
    <text evidence="3">The sequence shown here is derived from an EMBL/GenBank/DDBJ whole genome shotgun (WGS) entry which is preliminary data.</text>
</comment>
<dbReference type="PANTHER" id="PTHR47331:SF1">
    <property type="entry name" value="GAG-LIKE PROTEIN"/>
    <property type="match status" value="1"/>
</dbReference>
<dbReference type="InterPro" id="IPR012337">
    <property type="entry name" value="RNaseH-like_sf"/>
</dbReference>
<dbReference type="InterPro" id="IPR036397">
    <property type="entry name" value="RNaseH_sf"/>
</dbReference>
<sequence length="1728" mass="194787">MPLTAGDKERAERSLKRSIIKRDACAEQMLVLKNMIDTATTDKNILPIIIARKSDLEIFMSDFRIDQDDILTQLVDLDREVEFANVHASVTRTVHEYYYSINASFETLGLNKKETQHPVRSTNNLPKIQLPSFNGDILQWRSFRDTFISLVHSDTLLPAITKFHYLLAAVSGSAASVVRSVPLTEANYAIVWDALLERYDNKRLLLNAHLDSMFHLTPINTATLSNLKQFVTTFQENFAAIKALEVNDLSGFVLFYIASRTLDLNTKRLFESEYHDVAVPTLDMLLDFVKMRCNVLQNSSSSYVSAPRLNEKQYKPKSSFVTASSSDNTTCIVCKSNHNLYQCPKFTQRPVKQRFKFARSNKLCMNCLSSLHKTSDCKSTHTCRHCSLKHNSLLHLEFKTPARSSQHHNAEESSSERSTPSTSSGVDNSQFVGTSRCAANVVLGTAIVRIQNSAGAWTPIRVLVDPGSQVSIITNECVSRLGLKRRHCTTSVTGLSQTRVATTKGVVDCTIASIVHSITNESKIFCEPIILSKIIGLMPNMPLPNSIRSSYSHVLLADPQFDVPGPIDFLLGADVYPQILGPSSRALHIPGLPSALETTLGWIILGSSVDKGKSPKVTLMLTSEVTIDNLLRTFWEIEEPIPTNKFFTGDQKCEEFFCRTTTRDATGRFTLSLPFKHNSSLLGVSRDMAVARFLNLERKLIKDPEVYEQYRAFMREYEELGHMQLASRPGKYHIPHHAVIKRSAKTMKLRVVFDASAVSATGKSLNDMLHVGPKLQNDISDLLHRCRLHKYMFTADICKMYRQIKIHPDDCQYQHIVWRNDVSDPLQDYELTTVTYGVTSSPYQAIRVLHSLEETDGHRYPCASNILSTQTYVDDILTGHRTVDGIVKCQEHITQLLASAGFELKKWSSNCDELLRHIPKENQSINTSFDPKDNTSVKILGLHWTPTTDTFSYHTSAVPTIYTKRSILSTIAKLYDPIGALGPIIFWAKCYMQSLWQIKLQWDDPLPQSLCDIWKQYSSELSCVNKIRLPRFIACPDDSNVQLIGFSDASEKGYAAVIYLRICHADGNITIHFITSKSKVAPLKSANKDTSLTIPRLELCGALLLAQVLNRMIITFENIVPAGHIYAWTDSQVVLSWLTSSQQQFKTFVTNRLAKIVELLPMCNWRYVASQSNPADCVSRGLLPSQIIDHDLFWQGPPFLKTPESEWVVVCVNKLLPSHLPEYRSTMPKTCLASLVNVDVDWVTQFSSLKRMQRVVAFMLRFVNRARKLPIHDGPIQYTETEEAMLHIVRMTQRSYFANLFNTLKSPTSKVSPRSIAQLAPFVDKNHIIRVGGRLRQSQVPFETQNPILIPKSSIVTTLLIRHFHLTHLHAGPQLVSSLLSRRYWIISGRSAIRYVIFKCVTCARHRPTVIHPIMSDLPSSRVTPSRPFLHVGIDFAGPFMIAEGRRKNARSIKCYLSVFICMAVKAVHIEVVTDLSTEAFLAALQRFVARRGKPSDIYSDCGTNFKGADQQLRNTLLSSTARTRYINDIPCTWHFNPPAAPHFGGIWEAAVKSAKFHIKRVIGTQRLTFEEITTLAARVEAVLNSRPLVAPSADPNDFRALSPGDFLIGHPLVDIPESDVTAVAQNRLTRWELLRQMYQSFWKRWSTEYLTSLQGRSKWLDNKPNIKVGDLVLVHQPNQPPIQWKLGRIEHTHPGSDGVVRVATVRTATGTLVRPVVKLAILPIESQ</sequence>
<evidence type="ECO:0000259" key="2">
    <source>
        <dbReference type="PROSITE" id="PS50994"/>
    </source>
</evidence>
<dbReference type="EMBL" id="CARXXK010000003">
    <property type="protein sequence ID" value="CAI6360811.1"/>
    <property type="molecule type" value="Genomic_DNA"/>
</dbReference>
<dbReference type="Gene3D" id="3.30.420.10">
    <property type="entry name" value="Ribonuclease H-like superfamily/Ribonuclease H"/>
    <property type="match status" value="1"/>
</dbReference>
<dbReference type="PANTHER" id="PTHR47331">
    <property type="entry name" value="PHD-TYPE DOMAIN-CONTAINING PROTEIN"/>
    <property type="match status" value="1"/>
</dbReference>
<dbReference type="GO" id="GO:0015074">
    <property type="term" value="P:DNA integration"/>
    <property type="evidence" value="ECO:0007669"/>
    <property type="project" value="InterPro"/>
</dbReference>
<dbReference type="InterPro" id="IPR041588">
    <property type="entry name" value="Integrase_H2C2"/>
</dbReference>
<dbReference type="Gene3D" id="2.40.70.10">
    <property type="entry name" value="Acid Proteases"/>
    <property type="match status" value="1"/>
</dbReference>
<dbReference type="Pfam" id="PF18701">
    <property type="entry name" value="DUF5641"/>
    <property type="match status" value="1"/>
</dbReference>
<evidence type="ECO:0000313" key="4">
    <source>
        <dbReference type="Proteomes" id="UP001160148"/>
    </source>
</evidence>
<dbReference type="CDD" id="cd01644">
    <property type="entry name" value="RT_pepA17"/>
    <property type="match status" value="1"/>
</dbReference>
<proteinExistence type="predicted"/>
<dbReference type="InterPro" id="IPR043502">
    <property type="entry name" value="DNA/RNA_pol_sf"/>
</dbReference>
<dbReference type="GO" id="GO:0042575">
    <property type="term" value="C:DNA polymerase complex"/>
    <property type="evidence" value="ECO:0007669"/>
    <property type="project" value="UniProtKB-ARBA"/>
</dbReference>
<dbReference type="CDD" id="cd00303">
    <property type="entry name" value="retropepsin_like"/>
    <property type="match status" value="1"/>
</dbReference>
<keyword evidence="4" id="KW-1185">Reference proteome</keyword>
<dbReference type="GO" id="GO:0071897">
    <property type="term" value="P:DNA biosynthetic process"/>
    <property type="evidence" value="ECO:0007669"/>
    <property type="project" value="UniProtKB-ARBA"/>
</dbReference>
<dbReference type="Pfam" id="PF17921">
    <property type="entry name" value="Integrase_H2C2"/>
    <property type="match status" value="1"/>
</dbReference>
<feature type="region of interest" description="Disordered" evidence="1">
    <location>
        <begin position="401"/>
        <end position="428"/>
    </location>
</feature>
<protein>
    <recommendedName>
        <fullName evidence="2">Integrase catalytic domain-containing protein</fullName>
    </recommendedName>
</protein>
<dbReference type="InterPro" id="IPR005312">
    <property type="entry name" value="DUF1759"/>
</dbReference>
<dbReference type="PROSITE" id="PS50994">
    <property type="entry name" value="INTEGRASE"/>
    <property type="match status" value="1"/>
</dbReference>
<dbReference type="InterPro" id="IPR001584">
    <property type="entry name" value="Integrase_cat-core"/>
</dbReference>
<feature type="domain" description="Integrase catalytic" evidence="2">
    <location>
        <begin position="1424"/>
        <end position="1612"/>
    </location>
</feature>
<dbReference type="InterPro" id="IPR040676">
    <property type="entry name" value="DUF5641"/>
</dbReference>
<dbReference type="InterPro" id="IPR008042">
    <property type="entry name" value="Retrotrans_Pao"/>
</dbReference>
<dbReference type="InterPro" id="IPR021109">
    <property type="entry name" value="Peptidase_aspartic_dom_sf"/>
</dbReference>
<dbReference type="Gene3D" id="3.30.70.270">
    <property type="match status" value="1"/>
</dbReference>
<dbReference type="GO" id="GO:0003676">
    <property type="term" value="F:nucleic acid binding"/>
    <property type="evidence" value="ECO:0007669"/>
    <property type="project" value="InterPro"/>
</dbReference>
<name>A0AAV0WYB2_9HEMI</name>
<dbReference type="SUPFAM" id="SSF56672">
    <property type="entry name" value="DNA/RNA polymerases"/>
    <property type="match status" value="1"/>
</dbReference>
<accession>A0AAV0WYB2</accession>
<evidence type="ECO:0000313" key="3">
    <source>
        <dbReference type="EMBL" id="CAI6360811.1"/>
    </source>
</evidence>
<dbReference type="InterPro" id="IPR043128">
    <property type="entry name" value="Rev_trsase/Diguanyl_cyclase"/>
</dbReference>
<dbReference type="Proteomes" id="UP001160148">
    <property type="component" value="Unassembled WGS sequence"/>
</dbReference>
<dbReference type="Pfam" id="PF03564">
    <property type="entry name" value="DUF1759"/>
    <property type="match status" value="1"/>
</dbReference>
<reference evidence="3 4" key="1">
    <citation type="submission" date="2023-01" db="EMBL/GenBank/DDBJ databases">
        <authorList>
            <person name="Whitehead M."/>
        </authorList>
    </citation>
    <scope>NUCLEOTIDE SEQUENCE [LARGE SCALE GENOMIC DNA]</scope>
</reference>
<organism evidence="3 4">
    <name type="scientific">Macrosiphum euphorbiae</name>
    <name type="common">potato aphid</name>
    <dbReference type="NCBI Taxonomy" id="13131"/>
    <lineage>
        <taxon>Eukaryota</taxon>
        <taxon>Metazoa</taxon>
        <taxon>Ecdysozoa</taxon>
        <taxon>Arthropoda</taxon>
        <taxon>Hexapoda</taxon>
        <taxon>Insecta</taxon>
        <taxon>Pterygota</taxon>
        <taxon>Neoptera</taxon>
        <taxon>Paraneoptera</taxon>
        <taxon>Hemiptera</taxon>
        <taxon>Sternorrhyncha</taxon>
        <taxon>Aphidomorpha</taxon>
        <taxon>Aphidoidea</taxon>
        <taxon>Aphididae</taxon>
        <taxon>Macrosiphini</taxon>
        <taxon>Macrosiphum</taxon>
    </lineage>
</organism>
<dbReference type="SUPFAM" id="SSF53098">
    <property type="entry name" value="Ribonuclease H-like"/>
    <property type="match status" value="1"/>
</dbReference>
<dbReference type="Pfam" id="PF05380">
    <property type="entry name" value="Peptidase_A17"/>
    <property type="match status" value="1"/>
</dbReference>
<gene>
    <name evidence="3" type="ORF">MEUPH1_LOCUS16063</name>
</gene>